<reference evidence="2" key="1">
    <citation type="submission" date="2021-02" db="EMBL/GenBank/DDBJ databases">
        <title>Genome sequence of Rhodospirillales sp. strain TMPK1 isolated from soil.</title>
        <authorList>
            <person name="Nakai R."/>
            <person name="Kusada H."/>
            <person name="Tamaki H."/>
        </authorList>
    </citation>
    <scope>NUCLEOTIDE SEQUENCE</scope>
    <source>
        <strain evidence="2">TMPK1</strain>
    </source>
</reference>
<keyword evidence="3" id="KW-1185">Reference proteome</keyword>
<accession>A0A8S8XAX7</accession>
<evidence type="ECO:0000313" key="3">
    <source>
        <dbReference type="Proteomes" id="UP000681075"/>
    </source>
</evidence>
<organism evidence="2 3">
    <name type="scientific">Roseiterribacter gracilis</name>
    <dbReference type="NCBI Taxonomy" id="2812848"/>
    <lineage>
        <taxon>Bacteria</taxon>
        <taxon>Pseudomonadati</taxon>
        <taxon>Pseudomonadota</taxon>
        <taxon>Alphaproteobacteria</taxon>
        <taxon>Rhodospirillales</taxon>
        <taxon>Roseiterribacteraceae</taxon>
        <taxon>Roseiterribacter</taxon>
    </lineage>
</organism>
<evidence type="ECO:0000256" key="1">
    <source>
        <dbReference type="SAM" id="MobiDB-lite"/>
    </source>
</evidence>
<evidence type="ECO:0000313" key="2">
    <source>
        <dbReference type="EMBL" id="GIL39904.1"/>
    </source>
</evidence>
<name>A0A8S8XAX7_9PROT</name>
<feature type="region of interest" description="Disordered" evidence="1">
    <location>
        <begin position="36"/>
        <end position="55"/>
    </location>
</feature>
<sequence>MLVAGCAQPAQQAEVDWRKYLPKDYKAQRSSVSPRVAGVAPAVPPGALTPPDDVLPEAHPSALMPAKLVGLSDAQLKSQLGVPTEEREAGAARIWTWRGRDCAVEAWLYYDTARAGFYALDQQMSGRAVSVDSCLRGVAKGA</sequence>
<dbReference type="Proteomes" id="UP000681075">
    <property type="component" value="Unassembled WGS sequence"/>
</dbReference>
<proteinExistence type="predicted"/>
<dbReference type="EMBL" id="BOPV01000001">
    <property type="protein sequence ID" value="GIL39904.1"/>
    <property type="molecule type" value="Genomic_DNA"/>
</dbReference>
<protein>
    <submittedName>
        <fullName evidence="2">Uncharacterized protein</fullName>
    </submittedName>
</protein>
<dbReference type="AlphaFoldDB" id="A0A8S8XAX7"/>
<gene>
    <name evidence="2" type="ORF">TMPK1_21410</name>
</gene>
<comment type="caution">
    <text evidence="2">The sequence shown here is derived from an EMBL/GenBank/DDBJ whole genome shotgun (WGS) entry which is preliminary data.</text>
</comment>